<dbReference type="PANTHER" id="PTHR42786:SF7">
    <property type="entry name" value="TRNA_RRNA METHYLTRANSFERASE SPOU TYPE DOMAIN-CONTAINING PROTEIN"/>
    <property type="match status" value="1"/>
</dbReference>
<keyword evidence="4" id="KW-0949">S-adenosyl-L-methionine</keyword>
<dbReference type="GO" id="GO:0008168">
    <property type="term" value="F:methyltransferase activity"/>
    <property type="evidence" value="ECO:0007669"/>
    <property type="project" value="UniProtKB-KW"/>
</dbReference>
<comment type="caution">
    <text evidence="6">The sequence shown here is derived from an EMBL/GenBank/DDBJ whole genome shotgun (WGS) entry which is preliminary data.</text>
</comment>
<name>A0ABU0IK93_9CAUL</name>
<dbReference type="Proteomes" id="UP001228905">
    <property type="component" value="Unassembled WGS sequence"/>
</dbReference>
<evidence type="ECO:0000256" key="1">
    <source>
        <dbReference type="ARBA" id="ARBA00007228"/>
    </source>
</evidence>
<dbReference type="EMBL" id="JAUSVS010000001">
    <property type="protein sequence ID" value="MDQ0462426.1"/>
    <property type="molecule type" value="Genomic_DNA"/>
</dbReference>
<dbReference type="Gene3D" id="1.10.8.590">
    <property type="match status" value="1"/>
</dbReference>
<reference evidence="6 7" key="1">
    <citation type="submission" date="2023-07" db="EMBL/GenBank/DDBJ databases">
        <title>Genomic Encyclopedia of Type Strains, Phase IV (KMG-IV): sequencing the most valuable type-strain genomes for metagenomic binning, comparative biology and taxonomic classification.</title>
        <authorList>
            <person name="Goeker M."/>
        </authorList>
    </citation>
    <scope>NUCLEOTIDE SEQUENCE [LARGE SCALE GENOMIC DNA]</scope>
    <source>
        <strain evidence="6 7">DSM 18695</strain>
    </source>
</reference>
<protein>
    <submittedName>
        <fullName evidence="6">tRNA/rRNA methyltransferase</fullName>
        <ecNumber evidence="6">2.1.1.-</ecNumber>
    </submittedName>
</protein>
<dbReference type="InterPro" id="IPR029026">
    <property type="entry name" value="tRNA_m1G_MTases_N"/>
</dbReference>
<dbReference type="CDD" id="cd18093">
    <property type="entry name" value="SpoU-like_TrmJ"/>
    <property type="match status" value="1"/>
</dbReference>
<dbReference type="Pfam" id="PF00588">
    <property type="entry name" value="SpoU_methylase"/>
    <property type="match status" value="1"/>
</dbReference>
<feature type="domain" description="tRNA/rRNA methyltransferase SpoU type" evidence="5">
    <location>
        <begin position="5"/>
        <end position="155"/>
    </location>
</feature>
<gene>
    <name evidence="6" type="ORF">QO010_000174</name>
</gene>
<keyword evidence="3 6" id="KW-0808">Transferase</keyword>
<evidence type="ECO:0000313" key="7">
    <source>
        <dbReference type="Proteomes" id="UP001228905"/>
    </source>
</evidence>
<dbReference type="PIRSF" id="PIRSF004808">
    <property type="entry name" value="LasT"/>
    <property type="match status" value="1"/>
</dbReference>
<evidence type="ECO:0000256" key="3">
    <source>
        <dbReference type="ARBA" id="ARBA00022679"/>
    </source>
</evidence>
<evidence type="ECO:0000259" key="5">
    <source>
        <dbReference type="Pfam" id="PF00588"/>
    </source>
</evidence>
<dbReference type="InterPro" id="IPR001537">
    <property type="entry name" value="SpoU_MeTrfase"/>
</dbReference>
<keyword evidence="7" id="KW-1185">Reference proteome</keyword>
<proteinExistence type="inferred from homology"/>
<keyword evidence="2 6" id="KW-0489">Methyltransferase</keyword>
<dbReference type="RefSeq" id="WP_307344727.1">
    <property type="nucleotide sequence ID" value="NZ_JAUSVS010000001.1"/>
</dbReference>
<accession>A0ABU0IK93</accession>
<dbReference type="InterPro" id="IPR004384">
    <property type="entry name" value="RNA_MeTrfase_TrmJ/LasT"/>
</dbReference>
<evidence type="ECO:0000256" key="4">
    <source>
        <dbReference type="ARBA" id="ARBA00022691"/>
    </source>
</evidence>
<evidence type="ECO:0000313" key="6">
    <source>
        <dbReference type="EMBL" id="MDQ0462426.1"/>
    </source>
</evidence>
<comment type="similarity">
    <text evidence="1">Belongs to the class IV-like SAM-binding methyltransferase superfamily. RNA methyltransferase TrmH family.</text>
</comment>
<sequence length="263" mass="28865">MRPPVIILNEPQLAENIGAAARVMANFGLSELRLVRPRDGWPQDRAWASASGANWPLDEARVFDRLEAAVADLTLVLATTARPRETQLPVWTPREAADVLHDAVGQDKAVGLLFGGERAGLETADIALCHGIVTVPVDERFRSLNLAQAVALNCYEWRMGVSDRPRAAFAHNIAERAPLEVQVGLYEQLEAELDKAGFFHPPEKRPSMVRNLRVALGRAAMTEQEVATFRGVITALSRGRGRVLEKLARKARELDGLKPEGGE</sequence>
<dbReference type="Gene3D" id="3.40.1280.10">
    <property type="match status" value="1"/>
</dbReference>
<organism evidence="6 7">
    <name type="scientific">Caulobacter ginsengisoli</name>
    <dbReference type="NCBI Taxonomy" id="400775"/>
    <lineage>
        <taxon>Bacteria</taxon>
        <taxon>Pseudomonadati</taxon>
        <taxon>Pseudomonadota</taxon>
        <taxon>Alphaproteobacteria</taxon>
        <taxon>Caulobacterales</taxon>
        <taxon>Caulobacteraceae</taxon>
        <taxon>Caulobacter</taxon>
    </lineage>
</organism>
<evidence type="ECO:0000256" key="2">
    <source>
        <dbReference type="ARBA" id="ARBA00022603"/>
    </source>
</evidence>
<dbReference type="SUPFAM" id="SSF75217">
    <property type="entry name" value="alpha/beta knot"/>
    <property type="match status" value="1"/>
</dbReference>
<dbReference type="PANTHER" id="PTHR42786">
    <property type="entry name" value="TRNA/RRNA METHYLTRANSFERASE"/>
    <property type="match status" value="1"/>
</dbReference>
<dbReference type="InterPro" id="IPR029028">
    <property type="entry name" value="Alpha/beta_knot_MTases"/>
</dbReference>
<dbReference type="GO" id="GO:0032259">
    <property type="term" value="P:methylation"/>
    <property type="evidence" value="ECO:0007669"/>
    <property type="project" value="UniProtKB-KW"/>
</dbReference>
<dbReference type="EC" id="2.1.1.-" evidence="6"/>